<dbReference type="SUPFAM" id="SSF53335">
    <property type="entry name" value="S-adenosyl-L-methionine-dependent methyltransferases"/>
    <property type="match status" value="1"/>
</dbReference>
<evidence type="ECO:0000313" key="4">
    <source>
        <dbReference type="EMBL" id="MET3653268.1"/>
    </source>
</evidence>
<keyword evidence="3" id="KW-0949">S-adenosyl-L-methionine</keyword>
<sequence length="200" mass="22672">MSMPTPKFSSAPQYDHEFFERLYTGQVDPWSVLTSSYERDKYEATMQALARQRYRHALELGCSIGGLTRLLAGRCDAVTAIDTSTMALQRARELCTASNVTFVQAHLPDGDWDGPFDLVVLSEVLYYFSIPALVRLADRLSKVVTEGTEFIVVHWTGETNYPLTGDRATELFQCLMRADLRTRTRHPQYRLESWTSGGMS</sequence>
<evidence type="ECO:0000313" key="5">
    <source>
        <dbReference type="Proteomes" id="UP001549184"/>
    </source>
</evidence>
<dbReference type="InterPro" id="IPR008715">
    <property type="entry name" value="SAM-MeTfrase_NodS-like"/>
</dbReference>
<proteinExistence type="predicted"/>
<evidence type="ECO:0000256" key="2">
    <source>
        <dbReference type="ARBA" id="ARBA00022679"/>
    </source>
</evidence>
<dbReference type="Gene3D" id="3.40.50.150">
    <property type="entry name" value="Vaccinia Virus protein VP39"/>
    <property type="match status" value="1"/>
</dbReference>
<comment type="caution">
    <text evidence="4">The sequence shown here is derived from an EMBL/GenBank/DDBJ whole genome shotgun (WGS) entry which is preliminary data.</text>
</comment>
<dbReference type="Proteomes" id="UP001549184">
    <property type="component" value="Unassembled WGS sequence"/>
</dbReference>
<evidence type="ECO:0000256" key="3">
    <source>
        <dbReference type="ARBA" id="ARBA00022691"/>
    </source>
</evidence>
<protein>
    <submittedName>
        <fullName evidence="4">Cyclopropane fatty-acyl-phospholipid synthase-like methyltransferase</fullName>
    </submittedName>
</protein>
<dbReference type="Pfam" id="PF05401">
    <property type="entry name" value="NodS"/>
    <property type="match status" value="1"/>
</dbReference>
<evidence type="ECO:0000256" key="1">
    <source>
        <dbReference type="ARBA" id="ARBA00022603"/>
    </source>
</evidence>
<keyword evidence="5" id="KW-1185">Reference proteome</keyword>
<keyword evidence="2" id="KW-0808">Transferase</keyword>
<name>A0ABV2JZQ8_9GAMM</name>
<keyword evidence="1" id="KW-0489">Methyltransferase</keyword>
<dbReference type="InterPro" id="IPR029063">
    <property type="entry name" value="SAM-dependent_MTases_sf"/>
</dbReference>
<dbReference type="PANTHER" id="PTHR43464">
    <property type="entry name" value="METHYLTRANSFERASE"/>
    <property type="match status" value="1"/>
</dbReference>
<reference evidence="4 5" key="1">
    <citation type="submission" date="2024-06" db="EMBL/GenBank/DDBJ databases">
        <title>Sorghum-associated microbial communities from plants grown in Nebraska, USA.</title>
        <authorList>
            <person name="Schachtman D."/>
        </authorList>
    </citation>
    <scope>NUCLEOTIDE SEQUENCE [LARGE SCALE GENOMIC DNA]</scope>
    <source>
        <strain evidence="4 5">1073</strain>
    </source>
</reference>
<dbReference type="PANTHER" id="PTHR43464:SF19">
    <property type="entry name" value="UBIQUINONE BIOSYNTHESIS O-METHYLTRANSFERASE, MITOCHONDRIAL"/>
    <property type="match status" value="1"/>
</dbReference>
<accession>A0ABV2JZQ8</accession>
<dbReference type="EMBL" id="JBEPMU010000004">
    <property type="protein sequence ID" value="MET3653268.1"/>
    <property type="molecule type" value="Genomic_DNA"/>
</dbReference>
<dbReference type="RefSeq" id="WP_354014656.1">
    <property type="nucleotide sequence ID" value="NZ_JBEPMU010000004.1"/>
</dbReference>
<gene>
    <name evidence="4" type="ORF">ABIC75_003004</name>
</gene>
<organism evidence="4 5">
    <name type="scientific">Dyella japonica</name>
    <dbReference type="NCBI Taxonomy" id="231455"/>
    <lineage>
        <taxon>Bacteria</taxon>
        <taxon>Pseudomonadati</taxon>
        <taxon>Pseudomonadota</taxon>
        <taxon>Gammaproteobacteria</taxon>
        <taxon>Lysobacterales</taxon>
        <taxon>Rhodanobacteraceae</taxon>
        <taxon>Dyella</taxon>
    </lineage>
</organism>
<dbReference type="CDD" id="cd02440">
    <property type="entry name" value="AdoMet_MTases"/>
    <property type="match status" value="1"/>
</dbReference>